<dbReference type="FunFam" id="3.20.20.100:FF:000004">
    <property type="entry name" value="Oxidoreductase, aldo/keto reductase"/>
    <property type="match status" value="1"/>
</dbReference>
<dbReference type="InterPro" id="IPR020471">
    <property type="entry name" value="AKR"/>
</dbReference>
<dbReference type="GO" id="GO:0005829">
    <property type="term" value="C:cytosol"/>
    <property type="evidence" value="ECO:0007669"/>
    <property type="project" value="TreeGrafter"/>
</dbReference>
<dbReference type="InterPro" id="IPR023210">
    <property type="entry name" value="NADP_OxRdtase_dom"/>
</dbReference>
<dbReference type="Gene3D" id="3.20.20.100">
    <property type="entry name" value="NADP-dependent oxidoreductase domain"/>
    <property type="match status" value="1"/>
</dbReference>
<proteinExistence type="predicted"/>
<dbReference type="AlphaFoldDB" id="A0A6J6MNZ8"/>
<dbReference type="PANTHER" id="PTHR43364">
    <property type="entry name" value="NADH-SPECIFIC METHYLGLYOXAL REDUCTASE-RELATED"/>
    <property type="match status" value="1"/>
</dbReference>
<dbReference type="InterPro" id="IPR036812">
    <property type="entry name" value="NAD(P)_OxRdtase_dom_sf"/>
</dbReference>
<evidence type="ECO:0000259" key="2">
    <source>
        <dbReference type="Pfam" id="PF00248"/>
    </source>
</evidence>
<name>A0A6J6MNZ8_9ZZZZ</name>
<sequence length="345" mass="38258">MRYRKLGTTGVEVSTQCLGTMMYGAMGNTDHDDCISQIHHALDSGINFIDTADAYSQGESEVILGKALAGRRDDVVVATKVFNPIGQGLNRRGTSRRWVIQACEDSLRRLNTDYIDLYQVHRLDWDVDIEEIMDAMSWLVQQGKVRYLGSSTYPAEWIVEAQWAARRRNSQRFVCEQPQYSIFARGIETDVLPTASRHNMGVIPWSPLAGGWLTGKYRREIGLPKDSRFGNGSNFARMSKLDEQPEVLDARYELVEQLDEVAKNAGITLTQLAYGFVDAHPAITSTIIGPRTRAQLDDAIAASDITLDTATLDAIDAICPVGSMAPGISNSAPNPAFKRGNRRRS</sequence>
<accession>A0A6J6MNZ8</accession>
<dbReference type="EMBL" id="CAEZWR010000179">
    <property type="protein sequence ID" value="CAB4674718.1"/>
    <property type="molecule type" value="Genomic_DNA"/>
</dbReference>
<reference evidence="3" key="1">
    <citation type="submission" date="2020-05" db="EMBL/GenBank/DDBJ databases">
        <authorList>
            <person name="Chiriac C."/>
            <person name="Salcher M."/>
            <person name="Ghai R."/>
            <person name="Kavagutti S V."/>
        </authorList>
    </citation>
    <scope>NUCLEOTIDE SEQUENCE</scope>
</reference>
<protein>
    <submittedName>
        <fullName evidence="3">Unannotated protein</fullName>
    </submittedName>
</protein>
<dbReference type="PANTHER" id="PTHR43364:SF4">
    <property type="entry name" value="NAD(P)-LINKED OXIDOREDUCTASE SUPERFAMILY PROTEIN"/>
    <property type="match status" value="1"/>
</dbReference>
<dbReference type="SUPFAM" id="SSF51430">
    <property type="entry name" value="NAD(P)-linked oxidoreductase"/>
    <property type="match status" value="1"/>
</dbReference>
<dbReference type="GO" id="GO:0016491">
    <property type="term" value="F:oxidoreductase activity"/>
    <property type="evidence" value="ECO:0007669"/>
    <property type="project" value="UniProtKB-KW"/>
</dbReference>
<dbReference type="Pfam" id="PF00248">
    <property type="entry name" value="Aldo_ket_red"/>
    <property type="match status" value="1"/>
</dbReference>
<gene>
    <name evidence="3" type="ORF">UFOPK2282_01280</name>
</gene>
<dbReference type="PRINTS" id="PR00069">
    <property type="entry name" value="ALDKETRDTASE"/>
</dbReference>
<keyword evidence="1" id="KW-0560">Oxidoreductase</keyword>
<feature type="domain" description="NADP-dependent oxidoreductase" evidence="2">
    <location>
        <begin position="17"/>
        <end position="318"/>
    </location>
</feature>
<evidence type="ECO:0000313" key="3">
    <source>
        <dbReference type="EMBL" id="CAB4674718.1"/>
    </source>
</evidence>
<organism evidence="3">
    <name type="scientific">freshwater metagenome</name>
    <dbReference type="NCBI Taxonomy" id="449393"/>
    <lineage>
        <taxon>unclassified sequences</taxon>
        <taxon>metagenomes</taxon>
        <taxon>ecological metagenomes</taxon>
    </lineage>
</organism>
<evidence type="ECO:0000256" key="1">
    <source>
        <dbReference type="ARBA" id="ARBA00023002"/>
    </source>
</evidence>
<dbReference type="InterPro" id="IPR050523">
    <property type="entry name" value="AKR_Detox_Biosynth"/>
</dbReference>